<dbReference type="Proteomes" id="UP001460270">
    <property type="component" value="Unassembled WGS sequence"/>
</dbReference>
<dbReference type="EMBL" id="JBBPFD010000010">
    <property type="protein sequence ID" value="KAK7909901.1"/>
    <property type="molecule type" value="Genomic_DNA"/>
</dbReference>
<name>A0AAW0NUX0_9GOBI</name>
<dbReference type="PANTHER" id="PTHR47678:SF1">
    <property type="entry name" value="TETRATRICOPEPTIDE REPEAT PROTEIN 31"/>
    <property type="match status" value="1"/>
</dbReference>
<dbReference type="AlphaFoldDB" id="A0AAW0NUX0"/>
<dbReference type="InterPro" id="IPR035979">
    <property type="entry name" value="RBD_domain_sf"/>
</dbReference>
<dbReference type="GO" id="GO:0003723">
    <property type="term" value="F:RNA binding"/>
    <property type="evidence" value="ECO:0007669"/>
    <property type="project" value="UniProtKB-UniRule"/>
</dbReference>
<dbReference type="SUPFAM" id="SSF48452">
    <property type="entry name" value="TPR-like"/>
    <property type="match status" value="1"/>
</dbReference>
<dbReference type="InterPro" id="IPR009060">
    <property type="entry name" value="UBA-like_sf"/>
</dbReference>
<feature type="repeat" description="TPR" evidence="2">
    <location>
        <begin position="223"/>
        <end position="256"/>
    </location>
</feature>
<dbReference type="InterPro" id="IPR000504">
    <property type="entry name" value="RRM_dom"/>
</dbReference>
<feature type="compositionally biased region" description="Basic and acidic residues" evidence="3">
    <location>
        <begin position="109"/>
        <end position="130"/>
    </location>
</feature>
<dbReference type="Gene3D" id="1.25.40.10">
    <property type="entry name" value="Tetratricopeptide repeat domain"/>
    <property type="match status" value="1"/>
</dbReference>
<gene>
    <name evidence="5" type="ORF">WMY93_014585</name>
</gene>
<feature type="domain" description="RRM" evidence="4">
    <location>
        <begin position="440"/>
        <end position="512"/>
    </location>
</feature>
<proteinExistence type="predicted"/>
<dbReference type="InterPro" id="IPR019734">
    <property type="entry name" value="TPR_rpt"/>
</dbReference>
<organism evidence="5 6">
    <name type="scientific">Mugilogobius chulae</name>
    <name type="common">yellowstripe goby</name>
    <dbReference type="NCBI Taxonomy" id="88201"/>
    <lineage>
        <taxon>Eukaryota</taxon>
        <taxon>Metazoa</taxon>
        <taxon>Chordata</taxon>
        <taxon>Craniata</taxon>
        <taxon>Vertebrata</taxon>
        <taxon>Euteleostomi</taxon>
        <taxon>Actinopterygii</taxon>
        <taxon>Neopterygii</taxon>
        <taxon>Teleostei</taxon>
        <taxon>Neoteleostei</taxon>
        <taxon>Acanthomorphata</taxon>
        <taxon>Gobiaria</taxon>
        <taxon>Gobiiformes</taxon>
        <taxon>Gobioidei</taxon>
        <taxon>Gobiidae</taxon>
        <taxon>Gobionellinae</taxon>
        <taxon>Mugilogobius</taxon>
    </lineage>
</organism>
<sequence length="559" mass="63250">MSYHKHAASFARLQMMRNAWSQIPDIDGFIQHRLNNDWKAMKKKHGIKISSFDTDSSSDEDFYEENNAEPIVLVDEKKMQEKAEKKRLKKQRQKERRRLEKQQNTPQDNETKDKTSQACNGDKDNIDLKDMASALESESSDSTSDGSGNEEDEGLDLNSSFVCKAAEIAKRKMEQKQEGKDKKKSPVKEEPKMPEKSLNEENGDVKKDIASFTLKMEDFIKMSAEFATRGNQLAASGDYIKAVKYFTDAIKYNPTEFRLFGNRAFCFEKMHEYEKSLSDAELSLSMNPGWIKGLFRKGRALEGLKRYDEAASAFKEVLKLESSSTEAAQNLMRVQIMQLMEYGFTQEQCSNALLVNGSVEKALEVLLKMSKPVSPPAPAPLQQVVNVNGVSPGLSAKAAAAAAPGLENKPLPVQNLQSQPKVEAPAAPRSDYVVQAPELFPVWVGNLSHSITEDLLGNLFNKVGRVYSIKQLPARRCAFINFTQQHHCHDAIRRYHGFEIMGSKLAVRFPDRIPPGLNISKAAQKSNDMYDESFRYDMYAGRPGYGKPYHHNYRYPYNY</sequence>
<accession>A0AAW0NUX0</accession>
<dbReference type="SMART" id="SM00360">
    <property type="entry name" value="RRM"/>
    <property type="match status" value="1"/>
</dbReference>
<dbReference type="SUPFAM" id="SSF54928">
    <property type="entry name" value="RNA-binding domain, RBD"/>
    <property type="match status" value="1"/>
</dbReference>
<dbReference type="Pfam" id="PF13181">
    <property type="entry name" value="TPR_8"/>
    <property type="match status" value="1"/>
</dbReference>
<keyword evidence="1" id="KW-0694">RNA-binding</keyword>
<feature type="repeat" description="TPR" evidence="2">
    <location>
        <begin position="291"/>
        <end position="324"/>
    </location>
</feature>
<feature type="compositionally biased region" description="Basic residues" evidence="3">
    <location>
        <begin position="85"/>
        <end position="96"/>
    </location>
</feature>
<dbReference type="Gene3D" id="1.10.8.10">
    <property type="entry name" value="DNA helicase RuvA subunit, C-terminal domain"/>
    <property type="match status" value="1"/>
</dbReference>
<evidence type="ECO:0000256" key="2">
    <source>
        <dbReference type="PROSITE-ProRule" id="PRU00339"/>
    </source>
</evidence>
<keyword evidence="2" id="KW-0802">TPR repeat</keyword>
<evidence type="ECO:0000256" key="3">
    <source>
        <dbReference type="SAM" id="MobiDB-lite"/>
    </source>
</evidence>
<dbReference type="SUPFAM" id="SSF46934">
    <property type="entry name" value="UBA-like"/>
    <property type="match status" value="1"/>
</dbReference>
<reference evidence="6" key="1">
    <citation type="submission" date="2024-04" db="EMBL/GenBank/DDBJ databases">
        <title>Salinicola lusitanus LLJ914,a marine bacterium isolated from the Okinawa Trough.</title>
        <authorList>
            <person name="Li J."/>
        </authorList>
    </citation>
    <scope>NUCLEOTIDE SEQUENCE [LARGE SCALE GENOMIC DNA]</scope>
</reference>
<evidence type="ECO:0000259" key="4">
    <source>
        <dbReference type="PROSITE" id="PS50102"/>
    </source>
</evidence>
<feature type="compositionally biased region" description="Low complexity" evidence="3">
    <location>
        <begin position="133"/>
        <end position="147"/>
    </location>
</feature>
<dbReference type="PROSITE" id="PS50005">
    <property type="entry name" value="TPR"/>
    <property type="match status" value="2"/>
</dbReference>
<dbReference type="InterPro" id="IPR011990">
    <property type="entry name" value="TPR-like_helical_dom_sf"/>
</dbReference>
<protein>
    <recommendedName>
        <fullName evidence="4">RRM domain-containing protein</fullName>
    </recommendedName>
</protein>
<keyword evidence="6" id="KW-1185">Reference proteome</keyword>
<dbReference type="CDD" id="cd00590">
    <property type="entry name" value="RRM_SF"/>
    <property type="match status" value="1"/>
</dbReference>
<evidence type="ECO:0000256" key="1">
    <source>
        <dbReference type="PROSITE-ProRule" id="PRU00176"/>
    </source>
</evidence>
<evidence type="ECO:0000313" key="6">
    <source>
        <dbReference type="Proteomes" id="UP001460270"/>
    </source>
</evidence>
<feature type="region of interest" description="Disordered" evidence="3">
    <location>
        <begin position="73"/>
        <end position="157"/>
    </location>
</feature>
<feature type="region of interest" description="Disordered" evidence="3">
    <location>
        <begin position="172"/>
        <end position="204"/>
    </location>
</feature>
<dbReference type="PROSITE" id="PS50102">
    <property type="entry name" value="RRM"/>
    <property type="match status" value="1"/>
</dbReference>
<dbReference type="PANTHER" id="PTHR47678">
    <property type="entry name" value="TETRATRICOPEPTIDE REPEAT PROTEIN 31"/>
    <property type="match status" value="1"/>
</dbReference>
<feature type="compositionally biased region" description="Basic and acidic residues" evidence="3">
    <location>
        <begin position="74"/>
        <end position="84"/>
    </location>
</feature>
<comment type="caution">
    <text evidence="5">The sequence shown here is derived from an EMBL/GenBank/DDBJ whole genome shotgun (WGS) entry which is preliminary data.</text>
</comment>
<dbReference type="Pfam" id="PF00076">
    <property type="entry name" value="RRM_1"/>
    <property type="match status" value="1"/>
</dbReference>
<dbReference type="SMART" id="SM00028">
    <property type="entry name" value="TPR"/>
    <property type="match status" value="3"/>
</dbReference>
<dbReference type="InterPro" id="IPR012677">
    <property type="entry name" value="Nucleotide-bd_a/b_plait_sf"/>
</dbReference>
<evidence type="ECO:0000313" key="5">
    <source>
        <dbReference type="EMBL" id="KAK7909901.1"/>
    </source>
</evidence>
<dbReference type="Gene3D" id="3.30.70.330">
    <property type="match status" value="1"/>
</dbReference>